<comment type="caution">
    <text evidence="1">The sequence shown here is derived from an EMBL/GenBank/DDBJ whole genome shotgun (WGS) entry which is preliminary data.</text>
</comment>
<dbReference type="SFLD" id="SFLDG01129">
    <property type="entry name" value="C1.5:_HAD__Beta-PGM__Phosphata"/>
    <property type="match status" value="1"/>
</dbReference>
<name>A0A2J6WQ72_9BACT</name>
<dbReference type="AlphaFoldDB" id="A0A2J6WQ72"/>
<dbReference type="GO" id="GO:0008967">
    <property type="term" value="F:phosphoglycolate phosphatase activity"/>
    <property type="evidence" value="ECO:0007669"/>
    <property type="project" value="TreeGrafter"/>
</dbReference>
<reference evidence="1 2" key="1">
    <citation type="submission" date="2018-01" db="EMBL/GenBank/DDBJ databases">
        <title>Metagenomic assembled genomes from two thermal pools in the Uzon Caldera, Kamchatka, Russia.</title>
        <authorList>
            <person name="Wilkins L."/>
            <person name="Ettinger C."/>
        </authorList>
    </citation>
    <scope>NUCLEOTIDE SEQUENCE [LARGE SCALE GENOMIC DNA]</scope>
    <source>
        <strain evidence="1">ZAV-04</strain>
    </source>
</reference>
<dbReference type="Proteomes" id="UP000242288">
    <property type="component" value="Unassembled WGS sequence"/>
</dbReference>
<proteinExistence type="predicted"/>
<dbReference type="PANTHER" id="PTHR43434">
    <property type="entry name" value="PHOSPHOGLYCOLATE PHOSPHATASE"/>
    <property type="match status" value="1"/>
</dbReference>
<dbReference type="Gene3D" id="3.40.50.1000">
    <property type="entry name" value="HAD superfamily/HAD-like"/>
    <property type="match status" value="1"/>
</dbReference>
<accession>A0A2J6WQ72</accession>
<dbReference type="InterPro" id="IPR036412">
    <property type="entry name" value="HAD-like_sf"/>
</dbReference>
<dbReference type="InterPro" id="IPR006439">
    <property type="entry name" value="HAD-SF_hydro_IA"/>
</dbReference>
<evidence type="ECO:0000313" key="2">
    <source>
        <dbReference type="Proteomes" id="UP000242288"/>
    </source>
</evidence>
<dbReference type="PANTHER" id="PTHR43434:SF3">
    <property type="entry name" value="GMP_IMP NUCLEOTIDASE YRFG"/>
    <property type="match status" value="1"/>
</dbReference>
<dbReference type="InterPro" id="IPR023214">
    <property type="entry name" value="HAD_sf"/>
</dbReference>
<dbReference type="InterPro" id="IPR050155">
    <property type="entry name" value="HAD-like_hydrolase_sf"/>
</dbReference>
<dbReference type="NCBIfam" id="TIGR01509">
    <property type="entry name" value="HAD-SF-IA-v3"/>
    <property type="match status" value="1"/>
</dbReference>
<dbReference type="SUPFAM" id="SSF56784">
    <property type="entry name" value="HAD-like"/>
    <property type="match status" value="1"/>
</dbReference>
<dbReference type="GO" id="GO:0005829">
    <property type="term" value="C:cytosol"/>
    <property type="evidence" value="ECO:0007669"/>
    <property type="project" value="TreeGrafter"/>
</dbReference>
<dbReference type="EMBL" id="PNIO01000007">
    <property type="protein sequence ID" value="PMP72532.1"/>
    <property type="molecule type" value="Genomic_DNA"/>
</dbReference>
<gene>
    <name evidence="1" type="ORF">C0186_00965</name>
</gene>
<dbReference type="Pfam" id="PF00702">
    <property type="entry name" value="Hydrolase"/>
    <property type="match status" value="1"/>
</dbReference>
<protein>
    <submittedName>
        <fullName evidence="1">Haloacid dehalogenase</fullName>
    </submittedName>
</protein>
<evidence type="ECO:0000313" key="1">
    <source>
        <dbReference type="EMBL" id="PMP72532.1"/>
    </source>
</evidence>
<organism evidence="1 2">
    <name type="scientific">Thermodesulfovibrio aggregans</name>
    <dbReference type="NCBI Taxonomy" id="86166"/>
    <lineage>
        <taxon>Bacteria</taxon>
        <taxon>Pseudomonadati</taxon>
        <taxon>Nitrospirota</taxon>
        <taxon>Thermodesulfovibrionia</taxon>
        <taxon>Thermodesulfovibrionales</taxon>
        <taxon>Thermodesulfovibrionaceae</taxon>
        <taxon>Thermodesulfovibrio</taxon>
    </lineage>
</organism>
<dbReference type="GO" id="GO:0006281">
    <property type="term" value="P:DNA repair"/>
    <property type="evidence" value="ECO:0007669"/>
    <property type="project" value="TreeGrafter"/>
</dbReference>
<dbReference type="SFLD" id="SFLDS00003">
    <property type="entry name" value="Haloacid_Dehalogenase"/>
    <property type="match status" value="1"/>
</dbReference>
<sequence>MKLFNEIKTVLLDMDGTILDKYYDDYFWEIYVPQKYAEKQGINFEEAQRILFSMYKAEEGTLNWTDIDFWSGKTGLDIFQLKKEVEHLICPHPDAEEFLKVVSSNGKKIYLVTNAHNKVMELKLKKTGFDKYFHNLFTAFDIGYPKEKIEFWEILKEKLYFEPDSSIFIDDTEEILHTAKLAGIKLPILRAVSSARSVPRQSKQFLTIMKFEEIFHL</sequence>
<dbReference type="CDD" id="cd01427">
    <property type="entry name" value="HAD_like"/>
    <property type="match status" value="1"/>
</dbReference>